<dbReference type="Proteomes" id="UP001299046">
    <property type="component" value="Unassembled WGS sequence"/>
</dbReference>
<keyword evidence="3" id="KW-1185">Reference proteome</keyword>
<evidence type="ECO:0000313" key="2">
    <source>
        <dbReference type="EMBL" id="MEB3052232.1"/>
    </source>
</evidence>
<accession>A0ABU5YQ85</accession>
<comment type="caution">
    <text evidence="2">The sequence shown here is derived from an EMBL/GenBank/DDBJ whole genome shotgun (WGS) entry which is preliminary data.</text>
</comment>
<sequence length="124" mass="12823">MKSPAIITAAALMVSAAIATVSDATAQPLSGIFTAKMIDGGDMYQRGSTTTFTMTPCGRDCTHLDTGKGTRSDLRLRGTAWSGPFGVSASTGAPCTAVLDGFSLVLTEHCPGLRDVVIRLAKLD</sequence>
<evidence type="ECO:0000256" key="1">
    <source>
        <dbReference type="SAM" id="SignalP"/>
    </source>
</evidence>
<evidence type="ECO:0000313" key="3">
    <source>
        <dbReference type="Proteomes" id="UP001299046"/>
    </source>
</evidence>
<feature type="signal peptide" evidence="1">
    <location>
        <begin position="1"/>
        <end position="26"/>
    </location>
</feature>
<protein>
    <submittedName>
        <fullName evidence="2">Uncharacterized protein</fullName>
    </submittedName>
</protein>
<proteinExistence type="predicted"/>
<gene>
    <name evidence="2" type="ORF">KV112_21255</name>
</gene>
<dbReference type="EMBL" id="JAYJJT010000038">
    <property type="protein sequence ID" value="MEB3052232.1"/>
    <property type="molecule type" value="Genomic_DNA"/>
</dbReference>
<feature type="chain" id="PRO_5045374174" evidence="1">
    <location>
        <begin position="27"/>
        <end position="124"/>
    </location>
</feature>
<keyword evidence="1" id="KW-0732">Signal</keyword>
<reference evidence="2 3" key="1">
    <citation type="submission" date="2023-12" db="EMBL/GenBank/DDBJ databases">
        <title>Description of new species of Mycobacterium terrae complex isolated from sewage at the Sao Paulo Zoological Park Foundation in Brazil.</title>
        <authorList>
            <person name="Romagnoli C.L."/>
            <person name="Conceicao E.C."/>
            <person name="Machado E."/>
            <person name="Barreto L.B.P.F."/>
            <person name="Sharma A."/>
            <person name="Silva N.M."/>
            <person name="Marques L.E."/>
            <person name="Juliana M.A."/>
            <person name="Lourenco M.C.S."/>
            <person name="Digiampietri L.A."/>
            <person name="Suffys P.N."/>
            <person name="Viana-Niero C."/>
        </authorList>
    </citation>
    <scope>NUCLEOTIDE SEQUENCE [LARGE SCALE GENOMIC DNA]</scope>
    <source>
        <strain evidence="2 3">MYC123</strain>
    </source>
</reference>
<dbReference type="RefSeq" id="WP_224865520.1">
    <property type="nucleotide sequence ID" value="NZ_JAYJJS010000014.1"/>
</dbReference>
<organism evidence="2 3">
    <name type="scientific">[Mycobacterium] zoologicum</name>
    <dbReference type="NCBI Taxonomy" id="2872311"/>
    <lineage>
        <taxon>Bacteria</taxon>
        <taxon>Bacillati</taxon>
        <taxon>Actinomycetota</taxon>
        <taxon>Actinomycetes</taxon>
        <taxon>Mycobacteriales</taxon>
        <taxon>Mycobacteriaceae</taxon>
        <taxon>Mycolicibacter</taxon>
    </lineage>
</organism>
<name>A0ABU5YQ85_9MYCO</name>